<accession>A0ABD3R485</accession>
<comment type="similarity">
    <text evidence="2">Belongs to the ADP/ATP translocase tlc family.</text>
</comment>
<evidence type="ECO:0000256" key="5">
    <source>
        <dbReference type="ARBA" id="ARBA00022741"/>
    </source>
</evidence>
<dbReference type="GO" id="GO:0005524">
    <property type="term" value="F:ATP binding"/>
    <property type="evidence" value="ECO:0007669"/>
    <property type="project" value="UniProtKB-KW"/>
</dbReference>
<dbReference type="EMBL" id="JALLPB020000806">
    <property type="protein sequence ID" value="KAL3806446.1"/>
    <property type="molecule type" value="Genomic_DNA"/>
</dbReference>
<sequence>MPTNDDAKFRAKFWIDVVGQRIAKAVGSAINNYAGSVEEIVKYGSLPSIVSSLALWLVCYQVGIQFDRLIKNGEVVGSEEEDRRCEREQCELELFEGIPGSDADWEDGTKKIACDESIDAVERNERSSCSKNGKPQPPSGKRQAPVDEK</sequence>
<keyword evidence="11" id="KW-1185">Reference proteome</keyword>
<keyword evidence="3" id="KW-0813">Transport</keyword>
<evidence type="ECO:0000313" key="10">
    <source>
        <dbReference type="EMBL" id="KAL3806446.1"/>
    </source>
</evidence>
<dbReference type="AlphaFoldDB" id="A0ABD3R485"/>
<dbReference type="GO" id="GO:0016020">
    <property type="term" value="C:membrane"/>
    <property type="evidence" value="ECO:0007669"/>
    <property type="project" value="UniProtKB-SubCell"/>
</dbReference>
<keyword evidence="7" id="KW-1133">Transmembrane helix</keyword>
<comment type="subcellular location">
    <subcellularLocation>
        <location evidence="1">Membrane</location>
        <topology evidence="1">Multi-pass membrane protein</topology>
    </subcellularLocation>
</comment>
<keyword evidence="4" id="KW-0812">Transmembrane</keyword>
<evidence type="ECO:0000313" key="11">
    <source>
        <dbReference type="Proteomes" id="UP001530377"/>
    </source>
</evidence>
<organism evidence="10 11">
    <name type="scientific">Cyclostephanos tholiformis</name>
    <dbReference type="NCBI Taxonomy" id="382380"/>
    <lineage>
        <taxon>Eukaryota</taxon>
        <taxon>Sar</taxon>
        <taxon>Stramenopiles</taxon>
        <taxon>Ochrophyta</taxon>
        <taxon>Bacillariophyta</taxon>
        <taxon>Coscinodiscophyceae</taxon>
        <taxon>Thalassiosirophycidae</taxon>
        <taxon>Stephanodiscales</taxon>
        <taxon>Stephanodiscaceae</taxon>
        <taxon>Cyclostephanos</taxon>
    </lineage>
</organism>
<dbReference type="PANTHER" id="PTHR31187:SF1">
    <property type="entry name" value="ADP,ATP CARRIER PROTEIN 1"/>
    <property type="match status" value="1"/>
</dbReference>
<keyword evidence="5" id="KW-0547">Nucleotide-binding</keyword>
<evidence type="ECO:0000256" key="1">
    <source>
        <dbReference type="ARBA" id="ARBA00004141"/>
    </source>
</evidence>
<evidence type="ECO:0000256" key="3">
    <source>
        <dbReference type="ARBA" id="ARBA00022448"/>
    </source>
</evidence>
<comment type="caution">
    <text evidence="10">The sequence shown here is derived from an EMBL/GenBank/DDBJ whole genome shotgun (WGS) entry which is preliminary data.</text>
</comment>
<evidence type="ECO:0000256" key="6">
    <source>
        <dbReference type="ARBA" id="ARBA00022840"/>
    </source>
</evidence>
<dbReference type="Proteomes" id="UP001530377">
    <property type="component" value="Unassembled WGS sequence"/>
</dbReference>
<keyword evidence="6" id="KW-0067">ATP-binding</keyword>
<dbReference type="InterPro" id="IPR004667">
    <property type="entry name" value="ADP_ATP_car_bac_type"/>
</dbReference>
<reference evidence="10 11" key="1">
    <citation type="submission" date="2024-10" db="EMBL/GenBank/DDBJ databases">
        <title>Updated reference genomes for cyclostephanoid diatoms.</title>
        <authorList>
            <person name="Roberts W.R."/>
            <person name="Alverson A.J."/>
        </authorList>
    </citation>
    <scope>NUCLEOTIDE SEQUENCE [LARGE SCALE GENOMIC DNA]</scope>
    <source>
        <strain evidence="10 11">AJA228-03</strain>
    </source>
</reference>
<evidence type="ECO:0000256" key="7">
    <source>
        <dbReference type="ARBA" id="ARBA00022989"/>
    </source>
</evidence>
<evidence type="ECO:0000256" key="9">
    <source>
        <dbReference type="SAM" id="MobiDB-lite"/>
    </source>
</evidence>
<name>A0ABD3R485_9STRA</name>
<proteinExistence type="inferred from homology"/>
<protein>
    <submittedName>
        <fullName evidence="10">Uncharacterized protein</fullName>
    </submittedName>
</protein>
<gene>
    <name evidence="10" type="ORF">ACHAXA_011797</name>
</gene>
<evidence type="ECO:0000256" key="4">
    <source>
        <dbReference type="ARBA" id="ARBA00022692"/>
    </source>
</evidence>
<dbReference type="PANTHER" id="PTHR31187">
    <property type="match status" value="1"/>
</dbReference>
<evidence type="ECO:0000256" key="8">
    <source>
        <dbReference type="ARBA" id="ARBA00023136"/>
    </source>
</evidence>
<evidence type="ECO:0000256" key="2">
    <source>
        <dbReference type="ARBA" id="ARBA00007127"/>
    </source>
</evidence>
<keyword evidence="8" id="KW-0472">Membrane</keyword>
<feature type="region of interest" description="Disordered" evidence="9">
    <location>
        <begin position="123"/>
        <end position="149"/>
    </location>
</feature>